<reference evidence="2 3" key="1">
    <citation type="journal article" date="2014" name="Antonie Van Leeuwenhoek">
        <title>Roseivivax atlanticus sp. nov., isolated from surface seawater of the Atlantic Ocean.</title>
        <authorList>
            <person name="Li G."/>
            <person name="Lai Q."/>
            <person name="Liu X."/>
            <person name="Sun F."/>
            <person name="Shao Z."/>
        </authorList>
    </citation>
    <scope>NUCLEOTIDE SEQUENCE [LARGE SCALE GENOMIC DNA]</scope>
    <source>
        <strain evidence="2 3">22II-s10s</strain>
    </source>
</reference>
<dbReference type="STRING" id="1379903.ATO8_17135"/>
<dbReference type="EMBL" id="AQQW01000012">
    <property type="protein sequence ID" value="ETW11416.1"/>
    <property type="molecule type" value="Genomic_DNA"/>
</dbReference>
<proteinExistence type="inferred from homology"/>
<accession>W4HH08</accession>
<dbReference type="SUPFAM" id="SSF51366">
    <property type="entry name" value="Ribulose-phoshate binding barrel"/>
    <property type="match status" value="1"/>
</dbReference>
<dbReference type="RefSeq" id="WP_043846299.1">
    <property type="nucleotide sequence ID" value="NZ_AQQW01000012.1"/>
</dbReference>
<dbReference type="NCBIfam" id="TIGR00259">
    <property type="entry name" value="thylakoid_BtpA"/>
    <property type="match status" value="1"/>
</dbReference>
<dbReference type="Proteomes" id="UP000019063">
    <property type="component" value="Unassembled WGS sequence"/>
</dbReference>
<sequence length="281" mass="29643">MAISSNAETDHIQKLFNVEKAVIGVVHCPAFPGAPRYDGRSVDDLIEAACADARAYRDGGVDGLIVENHGDVPFLRPGDIGPETTAFMTAATRAVIAETGLPTGINILANAPIPALATAAASNACFVRVNQWANAYVANEGLLDGEAALALRYRRQIAAEGVAIFADSHVKHGAHAITSDRSIEELTRDLEFFDADVVIATGQRTGDAVTDEELSTVSGATGLPVIVGSGVTPENLPRILGGSRGVIVGSSLKRDGVWWNEVETDRVRAFMQVARDVREAA</sequence>
<dbReference type="PATRIC" id="fig|1317118.6.peg.3527"/>
<dbReference type="eggNOG" id="COG0434">
    <property type="taxonomic scope" value="Bacteria"/>
</dbReference>
<keyword evidence="3" id="KW-1185">Reference proteome</keyword>
<dbReference type="AlphaFoldDB" id="W4HH08"/>
<evidence type="ECO:0000313" key="2">
    <source>
        <dbReference type="EMBL" id="ETW11416.1"/>
    </source>
</evidence>
<protein>
    <submittedName>
        <fullName evidence="2">Photosystem I assembly BtpA</fullName>
    </submittedName>
</protein>
<name>W4HH08_9RHOB</name>
<dbReference type="PANTHER" id="PTHR21381">
    <property type="entry name" value="ZGC:162297"/>
    <property type="match status" value="1"/>
</dbReference>
<dbReference type="Pfam" id="PF03437">
    <property type="entry name" value="BtpA"/>
    <property type="match status" value="1"/>
</dbReference>
<dbReference type="InterPro" id="IPR005137">
    <property type="entry name" value="BtpA"/>
</dbReference>
<evidence type="ECO:0000313" key="3">
    <source>
        <dbReference type="Proteomes" id="UP000019063"/>
    </source>
</evidence>
<gene>
    <name evidence="2" type="ORF">ATO8_17135</name>
</gene>
<dbReference type="InterPro" id="IPR011060">
    <property type="entry name" value="RibuloseP-bd_barrel"/>
</dbReference>
<evidence type="ECO:0000256" key="1">
    <source>
        <dbReference type="ARBA" id="ARBA00006007"/>
    </source>
</evidence>
<dbReference type="PANTHER" id="PTHR21381:SF3">
    <property type="entry name" value="SGC REGION PROTEIN SGCQ-RELATED"/>
    <property type="match status" value="1"/>
</dbReference>
<comment type="similarity">
    <text evidence="1">Belongs to the BtpA family.</text>
</comment>
<comment type="caution">
    <text evidence="2">The sequence shown here is derived from an EMBL/GenBank/DDBJ whole genome shotgun (WGS) entry which is preliminary data.</text>
</comment>
<organism evidence="2 3">
    <name type="scientific">Roseivivax marinus</name>
    <dbReference type="NCBI Taxonomy" id="1379903"/>
    <lineage>
        <taxon>Bacteria</taxon>
        <taxon>Pseudomonadati</taxon>
        <taxon>Pseudomonadota</taxon>
        <taxon>Alphaproteobacteria</taxon>
        <taxon>Rhodobacterales</taxon>
        <taxon>Roseobacteraceae</taxon>
        <taxon>Roseivivax</taxon>
    </lineage>
</organism>
<dbReference type="PIRSF" id="PIRSF005956">
    <property type="entry name" value="BtpA"/>
    <property type="match status" value="1"/>
</dbReference>